<evidence type="ECO:0000256" key="6">
    <source>
        <dbReference type="SAM" id="SignalP"/>
    </source>
</evidence>
<dbReference type="InterPro" id="IPR013766">
    <property type="entry name" value="Thioredoxin_domain"/>
</dbReference>
<dbReference type="AlphaFoldDB" id="A0A831K8P2"/>
<dbReference type="PROSITE" id="PS51352">
    <property type="entry name" value="THIOREDOXIN_2"/>
    <property type="match status" value="1"/>
</dbReference>
<keyword evidence="5" id="KW-0175">Coiled coil</keyword>
<accession>A0A831K8P2</accession>
<dbReference type="InterPro" id="IPR017937">
    <property type="entry name" value="Thioredoxin_CS"/>
</dbReference>
<dbReference type="PANTHER" id="PTHR13887:SF14">
    <property type="entry name" value="DISULFIDE BOND FORMATION PROTEIN D"/>
    <property type="match status" value="1"/>
</dbReference>
<proteinExistence type="predicted"/>
<evidence type="ECO:0000256" key="3">
    <source>
        <dbReference type="ARBA" id="ARBA00023157"/>
    </source>
</evidence>
<keyword evidence="4" id="KW-0676">Redox-active center</keyword>
<dbReference type="InterPro" id="IPR001853">
    <property type="entry name" value="DSBA-like_thioredoxin_dom"/>
</dbReference>
<dbReference type="GO" id="GO:0015036">
    <property type="term" value="F:disulfide oxidoreductase activity"/>
    <property type="evidence" value="ECO:0007669"/>
    <property type="project" value="UniProtKB-ARBA"/>
</dbReference>
<dbReference type="Pfam" id="PF18312">
    <property type="entry name" value="ScsC_N"/>
    <property type="match status" value="1"/>
</dbReference>
<dbReference type="InterPro" id="IPR036249">
    <property type="entry name" value="Thioredoxin-like_sf"/>
</dbReference>
<dbReference type="PANTHER" id="PTHR13887">
    <property type="entry name" value="GLUTATHIONE S-TRANSFERASE KAPPA"/>
    <property type="match status" value="1"/>
</dbReference>
<organism evidence="8">
    <name type="scientific">Thiolapillus brandeum</name>
    <dbReference type="NCBI Taxonomy" id="1076588"/>
    <lineage>
        <taxon>Bacteria</taxon>
        <taxon>Pseudomonadati</taxon>
        <taxon>Pseudomonadota</taxon>
        <taxon>Gammaproteobacteria</taxon>
        <taxon>Chromatiales</taxon>
        <taxon>Sedimenticolaceae</taxon>
        <taxon>Thiolapillus</taxon>
    </lineage>
</organism>
<dbReference type="Pfam" id="PF01323">
    <property type="entry name" value="DSBA"/>
    <property type="match status" value="1"/>
</dbReference>
<evidence type="ECO:0000313" key="8">
    <source>
        <dbReference type="EMBL" id="HDK37940.1"/>
    </source>
</evidence>
<dbReference type="EMBL" id="DRCV01000127">
    <property type="protein sequence ID" value="HDK37940.1"/>
    <property type="molecule type" value="Genomic_DNA"/>
</dbReference>
<feature type="chain" id="PRO_5032546300" evidence="6">
    <location>
        <begin position="25"/>
        <end position="247"/>
    </location>
</feature>
<keyword evidence="2" id="KW-0560">Oxidoreductase</keyword>
<evidence type="ECO:0000256" key="4">
    <source>
        <dbReference type="ARBA" id="ARBA00023284"/>
    </source>
</evidence>
<evidence type="ECO:0000256" key="5">
    <source>
        <dbReference type="SAM" id="Coils"/>
    </source>
</evidence>
<name>A0A831K8P2_9GAMM</name>
<comment type="caution">
    <text evidence="8">The sequence shown here is derived from an EMBL/GenBank/DDBJ whole genome shotgun (WGS) entry which is preliminary data.</text>
</comment>
<reference evidence="8" key="1">
    <citation type="journal article" date="2020" name="mSystems">
        <title>Genome- and Community-Level Interaction Insights into Carbon Utilization and Element Cycling Functions of Hydrothermarchaeota in Hydrothermal Sediment.</title>
        <authorList>
            <person name="Zhou Z."/>
            <person name="Liu Y."/>
            <person name="Xu W."/>
            <person name="Pan J."/>
            <person name="Luo Z.H."/>
            <person name="Li M."/>
        </authorList>
    </citation>
    <scope>NUCLEOTIDE SEQUENCE [LARGE SCALE GENOMIC DNA]</scope>
    <source>
        <strain evidence="8">HyVt-26</strain>
    </source>
</reference>
<keyword evidence="1 6" id="KW-0732">Signal</keyword>
<keyword evidence="3" id="KW-1015">Disulfide bond</keyword>
<dbReference type="SUPFAM" id="SSF52833">
    <property type="entry name" value="Thioredoxin-like"/>
    <property type="match status" value="1"/>
</dbReference>
<dbReference type="Proteomes" id="UP000885822">
    <property type="component" value="Unassembled WGS sequence"/>
</dbReference>
<dbReference type="PROSITE" id="PS00194">
    <property type="entry name" value="THIOREDOXIN_1"/>
    <property type="match status" value="1"/>
</dbReference>
<dbReference type="InterPro" id="IPR041205">
    <property type="entry name" value="ScsC_N"/>
</dbReference>
<evidence type="ECO:0000256" key="2">
    <source>
        <dbReference type="ARBA" id="ARBA00023002"/>
    </source>
</evidence>
<evidence type="ECO:0000259" key="7">
    <source>
        <dbReference type="PROSITE" id="PS51352"/>
    </source>
</evidence>
<protein>
    <submittedName>
        <fullName evidence="8">DsbA family protein</fullName>
    </submittedName>
</protein>
<evidence type="ECO:0000256" key="1">
    <source>
        <dbReference type="ARBA" id="ARBA00022729"/>
    </source>
</evidence>
<dbReference type="Gene3D" id="3.40.30.10">
    <property type="entry name" value="Glutaredoxin"/>
    <property type="match status" value="1"/>
</dbReference>
<feature type="coiled-coil region" evidence="5">
    <location>
        <begin position="179"/>
        <end position="206"/>
    </location>
</feature>
<dbReference type="CDD" id="cd03023">
    <property type="entry name" value="DsbA_Com1_like"/>
    <property type="match status" value="1"/>
</dbReference>
<sequence length="247" mass="27208">MKKIKLLSAISLCTAMVVSAPGFAVEALSPAQRAEVQQLVGSYLKENPEVVIEAIQAWREQQEAVEAAVLKETIGELMAESQNTQSPVWGNPNGDVTVVEFFDYNCPYCKQVFPSVKKLIADDGNIKVIMKELPVLGVNSEYAAKAALAAQKQGKYEQFHAQMMNKGSRLSQKGVEAAAKQVGLDLEQLKRDMESKEVQLELERTSLWAQRLGVNGTPAFVIGEELIPGAIDGQRMKQFVELARKQQ</sequence>
<feature type="domain" description="Thioredoxin" evidence="7">
    <location>
        <begin position="58"/>
        <end position="245"/>
    </location>
</feature>
<gene>
    <name evidence="8" type="ORF">ENG92_02875</name>
</gene>
<feature type="signal peptide" evidence="6">
    <location>
        <begin position="1"/>
        <end position="24"/>
    </location>
</feature>